<proteinExistence type="predicted"/>
<feature type="region of interest" description="Disordered" evidence="1">
    <location>
        <begin position="23"/>
        <end position="45"/>
    </location>
</feature>
<name>A0AAV1UVS1_9STRA</name>
<comment type="caution">
    <text evidence="2">The sequence shown here is derived from an EMBL/GenBank/DDBJ whole genome shotgun (WGS) entry which is preliminary data.</text>
</comment>
<organism evidence="2 3">
    <name type="scientific">Peronospora matthiolae</name>
    <dbReference type="NCBI Taxonomy" id="2874970"/>
    <lineage>
        <taxon>Eukaryota</taxon>
        <taxon>Sar</taxon>
        <taxon>Stramenopiles</taxon>
        <taxon>Oomycota</taxon>
        <taxon>Peronosporomycetes</taxon>
        <taxon>Peronosporales</taxon>
        <taxon>Peronosporaceae</taxon>
        <taxon>Peronospora</taxon>
    </lineage>
</organism>
<protein>
    <submittedName>
        <fullName evidence="2">Uncharacterized protein</fullName>
    </submittedName>
</protein>
<feature type="compositionally biased region" description="Basic and acidic residues" evidence="1">
    <location>
        <begin position="23"/>
        <end position="34"/>
    </location>
</feature>
<dbReference type="Proteomes" id="UP001162060">
    <property type="component" value="Unassembled WGS sequence"/>
</dbReference>
<evidence type="ECO:0000313" key="2">
    <source>
        <dbReference type="EMBL" id="CAK7938456.1"/>
    </source>
</evidence>
<dbReference type="EMBL" id="CAKLBY020000230">
    <property type="protein sequence ID" value="CAK7938456.1"/>
    <property type="molecule type" value="Genomic_DNA"/>
</dbReference>
<sequence length="45" mass="4830">MAGIGNTVLTTTFSLKVEAAMEHCSGETGGERRWPNHNLPEKSAT</sequence>
<gene>
    <name evidence="2" type="ORF">PM001_LOCUS23606</name>
</gene>
<evidence type="ECO:0000313" key="3">
    <source>
        <dbReference type="Proteomes" id="UP001162060"/>
    </source>
</evidence>
<accession>A0AAV1UVS1</accession>
<dbReference type="AlphaFoldDB" id="A0AAV1UVS1"/>
<evidence type="ECO:0000256" key="1">
    <source>
        <dbReference type="SAM" id="MobiDB-lite"/>
    </source>
</evidence>
<reference evidence="2" key="1">
    <citation type="submission" date="2024-01" db="EMBL/GenBank/DDBJ databases">
        <authorList>
            <person name="Webb A."/>
        </authorList>
    </citation>
    <scope>NUCLEOTIDE SEQUENCE</scope>
    <source>
        <strain evidence="2">Pm1</strain>
    </source>
</reference>